<reference evidence="2 3" key="2">
    <citation type="submission" date="2019-01" db="EMBL/GenBank/DDBJ databases">
        <authorList>
            <person name="Li Y."/>
        </authorList>
    </citation>
    <scope>NUCLEOTIDE SEQUENCE [LARGE SCALE GENOMIC DNA]</scope>
    <source>
        <strain evidence="2 3">07D10-4-3</strain>
    </source>
</reference>
<evidence type="ECO:0000313" key="3">
    <source>
        <dbReference type="Proteomes" id="UP000284451"/>
    </source>
</evidence>
<evidence type="ECO:0000313" key="2">
    <source>
        <dbReference type="EMBL" id="RWR26677.1"/>
    </source>
</evidence>
<organism evidence="2 3">
    <name type="scientific">Paenirhodobacter populi</name>
    <dbReference type="NCBI Taxonomy" id="2306993"/>
    <lineage>
        <taxon>Bacteria</taxon>
        <taxon>Pseudomonadati</taxon>
        <taxon>Pseudomonadota</taxon>
        <taxon>Alphaproteobacteria</taxon>
        <taxon>Rhodobacterales</taxon>
        <taxon>Rhodobacter group</taxon>
        <taxon>Paenirhodobacter</taxon>
    </lineage>
</organism>
<reference evidence="2 3" key="1">
    <citation type="submission" date="2019-01" db="EMBL/GenBank/DDBJ databases">
        <title>Sinorhodobacter populi sp. nov. isolated from the symptomatic bark tissue of Populus euramericana canker.</title>
        <authorList>
            <person name="Xu G."/>
        </authorList>
    </citation>
    <scope>NUCLEOTIDE SEQUENCE [LARGE SCALE GENOMIC DNA]</scope>
    <source>
        <strain evidence="2 3">07D10-4-3</strain>
    </source>
</reference>
<accession>A0A443K1P4</accession>
<gene>
    <name evidence="2" type="ORF">D2T29_20160</name>
</gene>
<evidence type="ECO:0000256" key="1">
    <source>
        <dbReference type="SAM" id="Phobius"/>
    </source>
</evidence>
<keyword evidence="1" id="KW-0472">Membrane</keyword>
<keyword evidence="1" id="KW-1133">Transmembrane helix</keyword>
<dbReference type="InterPro" id="IPR010654">
    <property type="entry name" value="Phage_lambda_tail_I"/>
</dbReference>
<protein>
    <recommendedName>
        <fullName evidence="4">Tail assembly protein</fullName>
    </recommendedName>
</protein>
<dbReference type="Proteomes" id="UP000284451">
    <property type="component" value="Unassembled WGS sequence"/>
</dbReference>
<feature type="transmembrane region" description="Helical" evidence="1">
    <location>
        <begin position="93"/>
        <end position="113"/>
    </location>
</feature>
<comment type="caution">
    <text evidence="2">The sequence shown here is derived from an EMBL/GenBank/DDBJ whole genome shotgun (WGS) entry which is preliminary data.</text>
</comment>
<keyword evidence="1" id="KW-0812">Transmembrane</keyword>
<dbReference type="Pfam" id="PF06805">
    <property type="entry name" value="Lambda_tail_I"/>
    <property type="match status" value="1"/>
</dbReference>
<evidence type="ECO:0008006" key="4">
    <source>
        <dbReference type="Google" id="ProtNLM"/>
    </source>
</evidence>
<sequence>MNTIKLYGALGKEFGTEHRFQIASTAEALQALAANFPKFSDKLRGGFFRVVNGKSAAKGFGLDETTILQRPLGDDTLHIVPVQKGSKRGFGKVLAGILLIGLVVSGMPSWPLVSDRAAP</sequence>
<name>A0A443K1P4_9RHOB</name>
<dbReference type="RefSeq" id="WP_128233887.1">
    <property type="nucleotide sequence ID" value="NZ_SAUY01000040.1"/>
</dbReference>
<proteinExistence type="predicted"/>
<dbReference type="AlphaFoldDB" id="A0A443K1P4"/>
<dbReference type="EMBL" id="SAUY01000040">
    <property type="protein sequence ID" value="RWR26677.1"/>
    <property type="molecule type" value="Genomic_DNA"/>
</dbReference>